<accession>A0A397V262</accession>
<dbReference type="AlphaFoldDB" id="A0A397V262"/>
<dbReference type="Proteomes" id="UP000266673">
    <property type="component" value="Unassembled WGS sequence"/>
</dbReference>
<evidence type="ECO:0000313" key="2">
    <source>
        <dbReference type="Proteomes" id="UP000266673"/>
    </source>
</evidence>
<dbReference type="InterPro" id="IPR032675">
    <property type="entry name" value="LRR_dom_sf"/>
</dbReference>
<dbReference type="OrthoDB" id="333024at2759"/>
<organism evidence="1 2">
    <name type="scientific">Gigaspora rosea</name>
    <dbReference type="NCBI Taxonomy" id="44941"/>
    <lineage>
        <taxon>Eukaryota</taxon>
        <taxon>Fungi</taxon>
        <taxon>Fungi incertae sedis</taxon>
        <taxon>Mucoromycota</taxon>
        <taxon>Glomeromycotina</taxon>
        <taxon>Glomeromycetes</taxon>
        <taxon>Diversisporales</taxon>
        <taxon>Gigasporaceae</taxon>
        <taxon>Gigaspora</taxon>
    </lineage>
</organism>
<gene>
    <name evidence="1" type="ORF">C2G38_2189825</name>
</gene>
<sequence length="152" mass="17258">MGLIKTFLLTLNTEEQALLIPFKNVLPNGPKPLFEYIKSINNNLYSRIRNRLHDERNEIRRELENGIKYSLNAVFLRTDKKLKYLCLGEKYTLKDLNLNRNYLGSKGAKALSNALCKAITLSSLNFCQSNIGIEGGKTLVNAICKTTAFIFL</sequence>
<dbReference type="EMBL" id="QKWP01000672">
    <property type="protein sequence ID" value="RIB16495.1"/>
    <property type="molecule type" value="Genomic_DNA"/>
</dbReference>
<proteinExistence type="predicted"/>
<dbReference type="SUPFAM" id="SSF52047">
    <property type="entry name" value="RNI-like"/>
    <property type="match status" value="1"/>
</dbReference>
<protein>
    <submittedName>
        <fullName evidence="1">Uncharacterized protein</fullName>
    </submittedName>
</protein>
<dbReference type="Gene3D" id="3.80.10.10">
    <property type="entry name" value="Ribonuclease Inhibitor"/>
    <property type="match status" value="1"/>
</dbReference>
<reference evidence="1 2" key="1">
    <citation type="submission" date="2018-06" db="EMBL/GenBank/DDBJ databases">
        <title>Comparative genomics reveals the genomic features of Rhizophagus irregularis, R. cerebriforme, R. diaphanum and Gigaspora rosea, and their symbiotic lifestyle signature.</title>
        <authorList>
            <person name="Morin E."/>
            <person name="San Clemente H."/>
            <person name="Chen E.C.H."/>
            <person name="De La Providencia I."/>
            <person name="Hainaut M."/>
            <person name="Kuo A."/>
            <person name="Kohler A."/>
            <person name="Murat C."/>
            <person name="Tang N."/>
            <person name="Roy S."/>
            <person name="Loubradou J."/>
            <person name="Henrissat B."/>
            <person name="Grigoriev I.V."/>
            <person name="Corradi N."/>
            <person name="Roux C."/>
            <person name="Martin F.M."/>
        </authorList>
    </citation>
    <scope>NUCLEOTIDE SEQUENCE [LARGE SCALE GENOMIC DNA]</scope>
    <source>
        <strain evidence="1 2">DAOM 194757</strain>
    </source>
</reference>
<comment type="caution">
    <text evidence="1">The sequence shown here is derived from an EMBL/GenBank/DDBJ whole genome shotgun (WGS) entry which is preliminary data.</text>
</comment>
<evidence type="ECO:0000313" key="1">
    <source>
        <dbReference type="EMBL" id="RIB16495.1"/>
    </source>
</evidence>
<keyword evidence="2" id="KW-1185">Reference proteome</keyword>
<name>A0A397V262_9GLOM</name>